<dbReference type="InterPro" id="IPR036259">
    <property type="entry name" value="MFS_trans_sf"/>
</dbReference>
<dbReference type="PROSITE" id="PS50850">
    <property type="entry name" value="MFS"/>
    <property type="match status" value="1"/>
</dbReference>
<keyword evidence="3 5" id="KW-1133">Transmembrane helix</keyword>
<feature type="transmembrane region" description="Helical" evidence="5">
    <location>
        <begin position="306"/>
        <end position="324"/>
    </location>
</feature>
<dbReference type="Proteomes" id="UP000248889">
    <property type="component" value="Unassembled WGS sequence"/>
</dbReference>
<dbReference type="GO" id="GO:0005886">
    <property type="term" value="C:plasma membrane"/>
    <property type="evidence" value="ECO:0007669"/>
    <property type="project" value="UniProtKB-SubCell"/>
</dbReference>
<feature type="transmembrane region" description="Helical" evidence="5">
    <location>
        <begin position="74"/>
        <end position="96"/>
    </location>
</feature>
<feature type="transmembrane region" description="Helical" evidence="5">
    <location>
        <begin position="247"/>
        <end position="267"/>
    </location>
</feature>
<reference evidence="7 8" key="1">
    <citation type="submission" date="2018-06" db="EMBL/GenBank/DDBJ databases">
        <title>Streptacidiphilus pinicola sp. nov., isolated from pine grove soil.</title>
        <authorList>
            <person name="Roh S.G."/>
            <person name="Park S."/>
            <person name="Kim M.-K."/>
            <person name="Yun B.-R."/>
            <person name="Park J."/>
            <person name="Kim M.J."/>
            <person name="Kim Y.S."/>
            <person name="Kim S.B."/>
        </authorList>
    </citation>
    <scope>NUCLEOTIDE SEQUENCE [LARGE SCALE GENOMIC DNA]</scope>
    <source>
        <strain evidence="7 8">MMS16-CNU450</strain>
    </source>
</reference>
<accession>A0A2X0IR64</accession>
<evidence type="ECO:0000256" key="1">
    <source>
        <dbReference type="ARBA" id="ARBA00004651"/>
    </source>
</evidence>
<evidence type="ECO:0000313" key="8">
    <source>
        <dbReference type="Proteomes" id="UP000248889"/>
    </source>
</evidence>
<evidence type="ECO:0000256" key="5">
    <source>
        <dbReference type="SAM" id="Phobius"/>
    </source>
</evidence>
<comment type="caution">
    <text evidence="7">The sequence shown here is derived from an EMBL/GenBank/DDBJ whole genome shotgun (WGS) entry which is preliminary data.</text>
</comment>
<evidence type="ECO:0000313" key="7">
    <source>
        <dbReference type="EMBL" id="RAG87107.1"/>
    </source>
</evidence>
<dbReference type="PANTHER" id="PTHR23542">
    <property type="match status" value="1"/>
</dbReference>
<feature type="transmembrane region" description="Helical" evidence="5">
    <location>
        <begin position="279"/>
        <end position="300"/>
    </location>
</feature>
<keyword evidence="2 5" id="KW-0812">Transmembrane</keyword>
<organism evidence="7 8">
    <name type="scientific">Streptacidiphilus pinicola</name>
    <dbReference type="NCBI Taxonomy" id="2219663"/>
    <lineage>
        <taxon>Bacteria</taxon>
        <taxon>Bacillati</taxon>
        <taxon>Actinomycetota</taxon>
        <taxon>Actinomycetes</taxon>
        <taxon>Kitasatosporales</taxon>
        <taxon>Streptomycetaceae</taxon>
        <taxon>Streptacidiphilus</taxon>
    </lineage>
</organism>
<dbReference type="AlphaFoldDB" id="A0A2X0IR64"/>
<gene>
    <name evidence="7" type="ORF">DN069_03055</name>
</gene>
<dbReference type="PANTHER" id="PTHR23542:SF1">
    <property type="entry name" value="MAJOR FACILITATOR SUPERFAMILY (MFS) PROFILE DOMAIN-CONTAINING PROTEIN"/>
    <property type="match status" value="1"/>
</dbReference>
<feature type="transmembrane region" description="Helical" evidence="5">
    <location>
        <begin position="102"/>
        <end position="124"/>
    </location>
</feature>
<evidence type="ECO:0000256" key="3">
    <source>
        <dbReference type="ARBA" id="ARBA00022989"/>
    </source>
</evidence>
<dbReference type="EMBL" id="QKYN01000012">
    <property type="protein sequence ID" value="RAG87107.1"/>
    <property type="molecule type" value="Genomic_DNA"/>
</dbReference>
<evidence type="ECO:0000256" key="4">
    <source>
        <dbReference type="ARBA" id="ARBA00023136"/>
    </source>
</evidence>
<dbReference type="Gene3D" id="1.20.1250.20">
    <property type="entry name" value="MFS general substrate transporter like domains"/>
    <property type="match status" value="1"/>
</dbReference>
<evidence type="ECO:0000259" key="6">
    <source>
        <dbReference type="PROSITE" id="PS50850"/>
    </source>
</evidence>
<keyword evidence="8" id="KW-1185">Reference proteome</keyword>
<protein>
    <submittedName>
        <fullName evidence="7">MFS transporter</fullName>
    </submittedName>
</protein>
<dbReference type="GO" id="GO:0022857">
    <property type="term" value="F:transmembrane transporter activity"/>
    <property type="evidence" value="ECO:0007669"/>
    <property type="project" value="InterPro"/>
</dbReference>
<dbReference type="SUPFAM" id="SSF103473">
    <property type="entry name" value="MFS general substrate transporter"/>
    <property type="match status" value="1"/>
</dbReference>
<proteinExistence type="predicted"/>
<dbReference type="InterPro" id="IPR020846">
    <property type="entry name" value="MFS_dom"/>
</dbReference>
<feature type="transmembrane region" description="Helical" evidence="5">
    <location>
        <begin position="216"/>
        <end position="241"/>
    </location>
</feature>
<feature type="transmembrane region" description="Helical" evidence="5">
    <location>
        <begin position="41"/>
        <end position="62"/>
    </location>
</feature>
<name>A0A2X0IR64_9ACTN</name>
<evidence type="ECO:0000256" key="2">
    <source>
        <dbReference type="ARBA" id="ARBA00022692"/>
    </source>
</evidence>
<sequence>MSPRAVLALPHARGLFAAGALARLPYGLHLLPLLLALRAAGGSYAVAGLAVGAYSLVGAVLGPARARLVERRPAALPWLAAGFAGLLGALALLAGLRAGPVTAVLAPVAGLLAPPVGPLVRVRLGGLARTDAERQATLSLDAVLESTVFALGPALAGASLTVLAAPVVLGLCAAWFALGFLALAAVFRGLPVPRAEGGCPSPAAPSATSRVPLRSAAFSSVLLAVFSVGTAGALTALAAVAAWGGGVAGALDALVSVGGVLGGLAYGRRSWRRPARHRLVWSTALGAAGLVLAALCFSPAGAAVGFLLVGAATDCVLITAYLLVEEVVPAGSRTEGGAWVNTAINLGSAAGSALGGLLLAAPAGARGVFVAGPLLLLAVLVPLTLRRPSRA</sequence>
<keyword evidence="4 5" id="KW-0472">Membrane</keyword>
<comment type="subcellular location">
    <subcellularLocation>
        <location evidence="1">Cell membrane</location>
        <topology evidence="1">Multi-pass membrane protein</topology>
    </subcellularLocation>
</comment>
<feature type="transmembrane region" description="Helical" evidence="5">
    <location>
        <begin position="367"/>
        <end position="385"/>
    </location>
</feature>
<feature type="transmembrane region" description="Helical" evidence="5">
    <location>
        <begin position="336"/>
        <end position="361"/>
    </location>
</feature>
<feature type="domain" description="Major facilitator superfamily (MFS) profile" evidence="6">
    <location>
        <begin position="177"/>
        <end position="391"/>
    </location>
</feature>
<feature type="transmembrane region" description="Helical" evidence="5">
    <location>
        <begin position="162"/>
        <end position="187"/>
    </location>
</feature>